<dbReference type="GeneID" id="100647028"/>
<evidence type="ECO:0000313" key="4">
    <source>
        <dbReference type="Proteomes" id="UP000835206"/>
    </source>
</evidence>
<dbReference type="AlphaFoldDB" id="A0A9C6SK96"/>
<sequence length="971" mass="109427">MNINSIGIADLFNLLESNKLAEVEEIKKVFHELFLSTKDNWLVNGLFDYYLSTNSLRAVEVLAGVRDPHDKHLLDRLSEALSKSGSSSQRIQTLTLLGHIARRQPTWLYKLASHTLFRDLLRLLKMEADTLSLMSALLLLVMLLPMLPAALGPYLTEIFEVFGRLASYYYHQLSSVFSSPMRFTSTTITGTIDKNHLYLLHLQVGLYNLFHRLYAMYPCNFISYLRQQQQDQPATFIHTIRPMLDSVRMHPLLVTASKDTEISAARWKKMEHHDVIAECGRFTLDKCREEVFRTTNSRSTPPLVHVLDYSSICTPINISGGIAPSEISNGEDDTFWSPSMTVPPHSPQFPVTSHEQRSAPSTPNNNRSGTSPPEAAVEATPETTPVKDLRKMPKPTGSCAVRALTGFGNGTVGSSSRPSTPIPLNPSVSGSIIGSGDTNNAHGFFSHKLSKIIADRQAISQIKSSINVDEDGRFPEMNTNQNGKNDSWQEDQEIRESKSCPDIKVHKKLEDTATQTSDLLPYEDLLLGILEQKTQMNLQKRSVQDTEFRLSPTAMLDRYVETCTHGSNYSGEKMRTNAIKQKQRKENGGEDEVAEEDTFDVECASQLLQLMQMQLQFERQRREVHAERNRRLLGKLRDSRALEEHNYALTDRLKIMEKEVESLKAELERNKREACQAEDQYKDALHHWQTKCVEEQRQNQILKDRLESVEAKLKNEQKKVADCEQRIQSTEASLFDAGHQLRVALKAANRSKELERTLDTVQKKFLLLAEAQTKLQESTGGLSPMTKQEVTQIQKSYAEELTNLRRQLESRISLVEALKIRLTELENKEARKEAQLVELQRLLQETKDQHEAELEAVESKYKAQAEINLLLEGRILELHGTLEAATCSNTTVNNLASSASPKERSPPLSASLASSSEGSLAFIHSGTGIIMNDCCDTAGEIPNLQAIVEPVPSQATSPSRQNQQRRNPKQD</sequence>
<feature type="region of interest" description="Disordered" evidence="2">
    <location>
        <begin position="567"/>
        <end position="596"/>
    </location>
</feature>
<keyword evidence="4" id="KW-1185">Reference proteome</keyword>
<evidence type="ECO:0000256" key="1">
    <source>
        <dbReference type="SAM" id="Coils"/>
    </source>
</evidence>
<keyword evidence="3" id="KW-0472">Membrane</keyword>
<dbReference type="RefSeq" id="XP_048263680.1">
    <property type="nucleotide sequence ID" value="XM_048407723.1"/>
</dbReference>
<feature type="coiled-coil region" evidence="1">
    <location>
        <begin position="798"/>
        <end position="867"/>
    </location>
</feature>
<dbReference type="CTD" id="7248"/>
<feature type="region of interest" description="Disordered" evidence="2">
    <location>
        <begin position="895"/>
        <end position="915"/>
    </location>
</feature>
<dbReference type="Proteomes" id="UP000835206">
    <property type="component" value="Chromosome 7"/>
</dbReference>
<organism evidence="4 5">
    <name type="scientific">Bombus terrestris</name>
    <name type="common">Buff-tailed bumblebee</name>
    <name type="synonym">Apis terrestris</name>
    <dbReference type="NCBI Taxonomy" id="30195"/>
    <lineage>
        <taxon>Eukaryota</taxon>
        <taxon>Metazoa</taxon>
        <taxon>Ecdysozoa</taxon>
        <taxon>Arthropoda</taxon>
        <taxon>Hexapoda</taxon>
        <taxon>Insecta</taxon>
        <taxon>Pterygota</taxon>
        <taxon>Neoptera</taxon>
        <taxon>Endopterygota</taxon>
        <taxon>Hymenoptera</taxon>
        <taxon>Apocrita</taxon>
        <taxon>Aculeata</taxon>
        <taxon>Apoidea</taxon>
        <taxon>Anthophila</taxon>
        <taxon>Apidae</taxon>
        <taxon>Bombus</taxon>
        <taxon>Bombus</taxon>
    </lineage>
</organism>
<feature type="region of interest" description="Disordered" evidence="2">
    <location>
        <begin position="323"/>
        <end position="402"/>
    </location>
</feature>
<dbReference type="InterPro" id="IPR007483">
    <property type="entry name" value="Hamartin"/>
</dbReference>
<gene>
    <name evidence="5" type="primary">LOC100647028</name>
</gene>
<evidence type="ECO:0000256" key="3">
    <source>
        <dbReference type="SAM" id="Phobius"/>
    </source>
</evidence>
<dbReference type="Pfam" id="PF04388">
    <property type="entry name" value="Hamartin"/>
    <property type="match status" value="2"/>
</dbReference>
<name>A0A9C6SK96_BOMTE</name>
<feature type="transmembrane region" description="Helical" evidence="3">
    <location>
        <begin position="131"/>
        <end position="155"/>
    </location>
</feature>
<dbReference type="InterPro" id="IPR016024">
    <property type="entry name" value="ARM-type_fold"/>
</dbReference>
<evidence type="ECO:0000313" key="5">
    <source>
        <dbReference type="RefSeq" id="XP_048263680.1"/>
    </source>
</evidence>
<feature type="compositionally biased region" description="Polar residues" evidence="2">
    <location>
        <begin position="349"/>
        <end position="371"/>
    </location>
</feature>
<proteinExistence type="predicted"/>
<feature type="compositionally biased region" description="Polar residues" evidence="2">
    <location>
        <begin position="953"/>
        <end position="965"/>
    </location>
</feature>
<accession>A0A9C6SK96</accession>
<dbReference type="GO" id="GO:0051726">
    <property type="term" value="P:regulation of cell cycle"/>
    <property type="evidence" value="ECO:0007669"/>
    <property type="project" value="TreeGrafter"/>
</dbReference>
<protein>
    <submittedName>
        <fullName evidence="5">Hamartin isoform X6</fullName>
    </submittedName>
</protein>
<dbReference type="GO" id="GO:0008285">
    <property type="term" value="P:negative regulation of cell population proliferation"/>
    <property type="evidence" value="ECO:0007669"/>
    <property type="project" value="TreeGrafter"/>
</dbReference>
<evidence type="ECO:0000256" key="2">
    <source>
        <dbReference type="SAM" id="MobiDB-lite"/>
    </source>
</evidence>
<dbReference type="PANTHER" id="PTHR15154:SF2">
    <property type="entry name" value="HAMARTIN"/>
    <property type="match status" value="1"/>
</dbReference>
<dbReference type="GO" id="GO:0032007">
    <property type="term" value="P:negative regulation of TOR signaling"/>
    <property type="evidence" value="ECO:0007669"/>
    <property type="project" value="TreeGrafter"/>
</dbReference>
<feature type="compositionally biased region" description="Low complexity" evidence="2">
    <location>
        <begin position="906"/>
        <end position="915"/>
    </location>
</feature>
<keyword evidence="3" id="KW-0812">Transmembrane</keyword>
<dbReference type="GO" id="GO:0033596">
    <property type="term" value="C:TSC1-TSC2 complex"/>
    <property type="evidence" value="ECO:0007669"/>
    <property type="project" value="TreeGrafter"/>
</dbReference>
<keyword evidence="3" id="KW-1133">Transmembrane helix</keyword>
<reference evidence="5" key="1">
    <citation type="submission" date="2025-08" db="UniProtKB">
        <authorList>
            <consortium name="RefSeq"/>
        </authorList>
    </citation>
    <scope>IDENTIFICATION</scope>
</reference>
<feature type="compositionally biased region" description="Polar residues" evidence="2">
    <location>
        <begin position="477"/>
        <end position="486"/>
    </location>
</feature>
<feature type="region of interest" description="Disordered" evidence="2">
    <location>
        <begin position="470"/>
        <end position="496"/>
    </location>
</feature>
<feature type="coiled-coil region" evidence="1">
    <location>
        <begin position="610"/>
        <end position="764"/>
    </location>
</feature>
<feature type="region of interest" description="Disordered" evidence="2">
    <location>
        <begin position="949"/>
        <end position="971"/>
    </location>
</feature>
<keyword evidence="1" id="KW-0175">Coiled coil</keyword>
<dbReference type="SUPFAM" id="SSF48371">
    <property type="entry name" value="ARM repeat"/>
    <property type="match status" value="1"/>
</dbReference>
<dbReference type="PANTHER" id="PTHR15154">
    <property type="entry name" value="HAMARTIN"/>
    <property type="match status" value="1"/>
</dbReference>